<gene>
    <name evidence="4" type="ORF">NUH88_19000</name>
</gene>
<sequence>MAADRIGIRPMIAEDAPRVLAIYQAGIETGQATFESVAPDWPQFDEKYLPDCRLVALSGKEVVGWIALTPVSKRSVYAGVAEHSLYIAAHARGRGVGRLLLRELIEASERAGFWTLQTSIFPENEASIGLHESCGFRTVGRRERIAKMTYGPMEGQWRDTVIMERRSAVAGR</sequence>
<keyword evidence="2" id="KW-0012">Acyltransferase</keyword>
<evidence type="ECO:0000256" key="2">
    <source>
        <dbReference type="ARBA" id="ARBA00023315"/>
    </source>
</evidence>
<proteinExistence type="predicted"/>
<dbReference type="InterPro" id="IPR000182">
    <property type="entry name" value="GNAT_dom"/>
</dbReference>
<keyword evidence="1" id="KW-0808">Transferase</keyword>
<dbReference type="KEGG" id="naci:NUH88_19000"/>
<evidence type="ECO:0000259" key="3">
    <source>
        <dbReference type="PROSITE" id="PS51186"/>
    </source>
</evidence>
<dbReference type="EMBL" id="CP102480">
    <property type="protein sequence ID" value="UUX49475.1"/>
    <property type="molecule type" value="Genomic_DNA"/>
</dbReference>
<keyword evidence="5" id="KW-1185">Reference proteome</keyword>
<feature type="domain" description="N-acetyltransferase" evidence="3">
    <location>
        <begin position="6"/>
        <end position="168"/>
    </location>
</feature>
<organism evidence="4 5">
    <name type="scientific">Nisaea acidiphila</name>
    <dbReference type="NCBI Taxonomy" id="1862145"/>
    <lineage>
        <taxon>Bacteria</taxon>
        <taxon>Pseudomonadati</taxon>
        <taxon>Pseudomonadota</taxon>
        <taxon>Alphaproteobacteria</taxon>
        <taxon>Rhodospirillales</taxon>
        <taxon>Thalassobaculaceae</taxon>
        <taxon>Nisaea</taxon>
    </lineage>
</organism>
<dbReference type="Gene3D" id="3.40.630.30">
    <property type="match status" value="1"/>
</dbReference>
<reference evidence="4" key="1">
    <citation type="submission" date="2022-08" db="EMBL/GenBank/DDBJ databases">
        <title>Nisaea acidiphila sp. nov., isolated from a marine algal debris and emended description of the genus Nisaea Urios et al. 2008.</title>
        <authorList>
            <person name="Kwon K."/>
        </authorList>
    </citation>
    <scope>NUCLEOTIDE SEQUENCE</scope>
    <source>
        <strain evidence="4">MEBiC11861</strain>
    </source>
</reference>
<evidence type="ECO:0000313" key="4">
    <source>
        <dbReference type="EMBL" id="UUX49475.1"/>
    </source>
</evidence>
<dbReference type="PANTHER" id="PTHR43072">
    <property type="entry name" value="N-ACETYLTRANSFERASE"/>
    <property type="match status" value="1"/>
</dbReference>
<dbReference type="InterPro" id="IPR016181">
    <property type="entry name" value="Acyl_CoA_acyltransferase"/>
</dbReference>
<dbReference type="SUPFAM" id="SSF55729">
    <property type="entry name" value="Acyl-CoA N-acyltransferases (Nat)"/>
    <property type="match status" value="1"/>
</dbReference>
<evidence type="ECO:0000256" key="1">
    <source>
        <dbReference type="ARBA" id="ARBA00022679"/>
    </source>
</evidence>
<dbReference type="CDD" id="cd04301">
    <property type="entry name" value="NAT_SF"/>
    <property type="match status" value="1"/>
</dbReference>
<accession>A0A9J7APD0</accession>
<dbReference type="Pfam" id="PF00583">
    <property type="entry name" value="Acetyltransf_1"/>
    <property type="match status" value="1"/>
</dbReference>
<dbReference type="GO" id="GO:0016747">
    <property type="term" value="F:acyltransferase activity, transferring groups other than amino-acyl groups"/>
    <property type="evidence" value="ECO:0007669"/>
    <property type="project" value="InterPro"/>
</dbReference>
<dbReference type="PANTHER" id="PTHR43072:SF23">
    <property type="entry name" value="UPF0039 PROTEIN C11D3.02C"/>
    <property type="match status" value="1"/>
</dbReference>
<evidence type="ECO:0000313" key="5">
    <source>
        <dbReference type="Proteomes" id="UP001060336"/>
    </source>
</evidence>
<dbReference type="AlphaFoldDB" id="A0A9J7APD0"/>
<protein>
    <submittedName>
        <fullName evidence="4">GNAT family N-acetyltransferase</fullName>
    </submittedName>
</protein>
<dbReference type="Proteomes" id="UP001060336">
    <property type="component" value="Chromosome"/>
</dbReference>
<dbReference type="PROSITE" id="PS51186">
    <property type="entry name" value="GNAT"/>
    <property type="match status" value="1"/>
</dbReference>
<name>A0A9J7APD0_9PROT</name>
<dbReference type="RefSeq" id="WP_257768154.1">
    <property type="nucleotide sequence ID" value="NZ_CP102480.1"/>
</dbReference>